<protein>
    <submittedName>
        <fullName evidence="1">Uncharacterized protein</fullName>
    </submittedName>
</protein>
<evidence type="ECO:0000313" key="2">
    <source>
        <dbReference type="Proteomes" id="UP001056120"/>
    </source>
</evidence>
<proteinExistence type="predicted"/>
<reference evidence="1 2" key="2">
    <citation type="journal article" date="2022" name="Mol. Ecol. Resour.">
        <title>The genomes of chicory, endive, great burdock and yacon provide insights into Asteraceae paleo-polyploidization history and plant inulin production.</title>
        <authorList>
            <person name="Fan W."/>
            <person name="Wang S."/>
            <person name="Wang H."/>
            <person name="Wang A."/>
            <person name="Jiang F."/>
            <person name="Liu H."/>
            <person name="Zhao H."/>
            <person name="Xu D."/>
            <person name="Zhang Y."/>
        </authorList>
    </citation>
    <scope>NUCLEOTIDE SEQUENCE [LARGE SCALE GENOMIC DNA]</scope>
    <source>
        <strain evidence="2">cv. Yunnan</strain>
        <tissue evidence="1">Leaves</tissue>
    </source>
</reference>
<organism evidence="1 2">
    <name type="scientific">Smallanthus sonchifolius</name>
    <dbReference type="NCBI Taxonomy" id="185202"/>
    <lineage>
        <taxon>Eukaryota</taxon>
        <taxon>Viridiplantae</taxon>
        <taxon>Streptophyta</taxon>
        <taxon>Embryophyta</taxon>
        <taxon>Tracheophyta</taxon>
        <taxon>Spermatophyta</taxon>
        <taxon>Magnoliopsida</taxon>
        <taxon>eudicotyledons</taxon>
        <taxon>Gunneridae</taxon>
        <taxon>Pentapetalae</taxon>
        <taxon>asterids</taxon>
        <taxon>campanulids</taxon>
        <taxon>Asterales</taxon>
        <taxon>Asteraceae</taxon>
        <taxon>Asteroideae</taxon>
        <taxon>Heliantheae alliance</taxon>
        <taxon>Millerieae</taxon>
        <taxon>Smallanthus</taxon>
    </lineage>
</organism>
<comment type="caution">
    <text evidence="1">The sequence shown here is derived from an EMBL/GenBank/DDBJ whole genome shotgun (WGS) entry which is preliminary data.</text>
</comment>
<dbReference type="EMBL" id="CM042033">
    <property type="protein sequence ID" value="KAI3773946.1"/>
    <property type="molecule type" value="Genomic_DNA"/>
</dbReference>
<evidence type="ECO:0000313" key="1">
    <source>
        <dbReference type="EMBL" id="KAI3773946.1"/>
    </source>
</evidence>
<accession>A0ACB9FSJ4</accession>
<sequence>MLVPPQLLLSPILLLLMAAYQSSDVEEKMSSEKKKHVETEEVAKVVNAQVMCEEKIAEKAKVSKKVTLMAEDKAEKKEMKQVDAEAAREEMVQSFMA</sequence>
<keyword evidence="2" id="KW-1185">Reference proteome</keyword>
<dbReference type="Proteomes" id="UP001056120">
    <property type="component" value="Linkage Group LG16"/>
</dbReference>
<name>A0ACB9FSJ4_9ASTR</name>
<gene>
    <name evidence="1" type="ORF">L1987_48485</name>
</gene>
<reference evidence="2" key="1">
    <citation type="journal article" date="2022" name="Mol. Ecol. Resour.">
        <title>The genomes of chicory, endive, great burdock and yacon provide insights into Asteraceae palaeo-polyploidization history and plant inulin production.</title>
        <authorList>
            <person name="Fan W."/>
            <person name="Wang S."/>
            <person name="Wang H."/>
            <person name="Wang A."/>
            <person name="Jiang F."/>
            <person name="Liu H."/>
            <person name="Zhao H."/>
            <person name="Xu D."/>
            <person name="Zhang Y."/>
        </authorList>
    </citation>
    <scope>NUCLEOTIDE SEQUENCE [LARGE SCALE GENOMIC DNA]</scope>
    <source>
        <strain evidence="2">cv. Yunnan</strain>
    </source>
</reference>